<dbReference type="GO" id="GO:0022857">
    <property type="term" value="F:transmembrane transporter activity"/>
    <property type="evidence" value="ECO:0007669"/>
    <property type="project" value="UniProtKB-UniRule"/>
</dbReference>
<accession>A0A2S2QBG5</accession>
<feature type="transmembrane region" description="Helical" evidence="6">
    <location>
        <begin position="286"/>
        <end position="307"/>
    </location>
</feature>
<feature type="transmembrane region" description="Helical" evidence="6">
    <location>
        <begin position="212"/>
        <end position="230"/>
    </location>
</feature>
<evidence type="ECO:0000256" key="3">
    <source>
        <dbReference type="ARBA" id="ARBA00022692"/>
    </source>
</evidence>
<feature type="transmembrane region" description="Helical" evidence="6">
    <location>
        <begin position="25"/>
        <end position="48"/>
    </location>
</feature>
<reference evidence="9" key="2">
    <citation type="submission" date="2025-04" db="UniProtKB">
        <authorList>
            <consortium name="RefSeq"/>
        </authorList>
    </citation>
    <scope>IDENTIFICATION</scope>
    <source>
        <tissue evidence="9">Whole body</tissue>
    </source>
</reference>
<dbReference type="Proteomes" id="UP000694846">
    <property type="component" value="Unplaced"/>
</dbReference>
<dbReference type="AlphaFoldDB" id="A0A2S2QBG5"/>
<evidence type="ECO:0000256" key="5">
    <source>
        <dbReference type="ARBA" id="ARBA00023136"/>
    </source>
</evidence>
<evidence type="ECO:0000256" key="4">
    <source>
        <dbReference type="ARBA" id="ARBA00022989"/>
    </source>
</evidence>
<feature type="transmembrane region" description="Helical" evidence="6">
    <location>
        <begin position="336"/>
        <end position="358"/>
    </location>
</feature>
<keyword evidence="4 6" id="KW-1133">Transmembrane helix</keyword>
<name>A0A2S2QBG5_9HEMI</name>
<evidence type="ECO:0000313" key="7">
    <source>
        <dbReference type="EMBL" id="MBY75084.1"/>
    </source>
</evidence>
<evidence type="ECO:0000313" key="8">
    <source>
        <dbReference type="Proteomes" id="UP000694846"/>
    </source>
</evidence>
<evidence type="ECO:0000313" key="9">
    <source>
        <dbReference type="RefSeq" id="XP_025423200.1"/>
    </source>
</evidence>
<feature type="transmembrane region" description="Helical" evidence="6">
    <location>
        <begin position="570"/>
        <end position="591"/>
    </location>
</feature>
<dbReference type="GeneID" id="112692678"/>
<dbReference type="Pfam" id="PF04515">
    <property type="entry name" value="Choline_transpo"/>
    <property type="match status" value="1"/>
</dbReference>
<dbReference type="CTD" id="110280"/>
<keyword evidence="8" id="KW-1185">Reference proteome</keyword>
<feature type="transmembrane region" description="Helical" evidence="6">
    <location>
        <begin position="420"/>
        <end position="445"/>
    </location>
</feature>
<dbReference type="EMBL" id="GGMS01005881">
    <property type="protein sequence ID" value="MBY75084.1"/>
    <property type="molecule type" value="Transcribed_RNA"/>
</dbReference>
<evidence type="ECO:0000256" key="6">
    <source>
        <dbReference type="RuleBase" id="RU368066"/>
    </source>
</evidence>
<dbReference type="PANTHER" id="PTHR12385">
    <property type="entry name" value="CHOLINE TRANSPORTER-LIKE (SLC FAMILY 44)"/>
    <property type="match status" value="1"/>
</dbReference>
<dbReference type="InterPro" id="IPR007603">
    <property type="entry name" value="Choline_transptr-like"/>
</dbReference>
<dbReference type="GO" id="GO:0005886">
    <property type="term" value="C:plasma membrane"/>
    <property type="evidence" value="ECO:0007669"/>
    <property type="project" value="UniProtKB-SubCell"/>
</dbReference>
<comment type="subcellular location">
    <subcellularLocation>
        <location evidence="6">Cell membrane</location>
        <topology evidence="6">Multi-pass membrane protein</topology>
    </subcellularLocation>
    <subcellularLocation>
        <location evidence="1">Membrane</location>
        <topology evidence="1">Multi-pass membrane protein</topology>
    </subcellularLocation>
</comment>
<feature type="transmembrane region" description="Helical" evidence="6">
    <location>
        <begin position="465"/>
        <end position="486"/>
    </location>
</feature>
<organism evidence="7">
    <name type="scientific">Sipha flava</name>
    <name type="common">yellow sugarcane aphid</name>
    <dbReference type="NCBI Taxonomy" id="143950"/>
    <lineage>
        <taxon>Eukaryota</taxon>
        <taxon>Metazoa</taxon>
        <taxon>Ecdysozoa</taxon>
        <taxon>Arthropoda</taxon>
        <taxon>Hexapoda</taxon>
        <taxon>Insecta</taxon>
        <taxon>Pterygota</taxon>
        <taxon>Neoptera</taxon>
        <taxon>Paraneoptera</taxon>
        <taxon>Hemiptera</taxon>
        <taxon>Sternorrhyncha</taxon>
        <taxon>Aphidomorpha</taxon>
        <taxon>Aphidoidea</taxon>
        <taxon>Aphididae</taxon>
        <taxon>Sipha</taxon>
    </lineage>
</organism>
<dbReference type="OrthoDB" id="420519at2759"/>
<keyword evidence="5 6" id="KW-0472">Membrane</keyword>
<comment type="function">
    <text evidence="6">Choline transporter.</text>
</comment>
<evidence type="ECO:0000256" key="1">
    <source>
        <dbReference type="ARBA" id="ARBA00004141"/>
    </source>
</evidence>
<sequence length="666" mass="75812">MACFGFDKETPEEPGQVRVRGCTDVLWLSIFLVFWCLMIFIAVFAFVYGDPLRLINGHDSFGNTCGSSSNSKMGELSGLDTTDKKFLYYLDPANIEHSLQICVTQCPDNNILDLDGLQKFYNRTKSALCSYNFDLSNVSYHEAQNRTTIITTSLGPCPPFPIYKSHHVLNRCVPEVLTNETLPLIYNIYGMMNDWDFTEEILNDIYKTWPQMLYYSILAFALTFIIILLVNLFAKMIAYILLIGVSLIILVNMILLWWEYFVLKSRLDNTIEAQTLSADACNEHMFLILSVIFTIFSVIVLLLVLTMRKRLHFLSTLFHESADCLSKLPALYWQPLSTFVMLLGLYSFWIITILHLATANYPGTRSLKLLTNFVDQNITTDNSSMSDPSMPDPFEKNLAFVHAGLTAVEFKDATWVRYMWWVYIIGIIWSSEFVLACQHMIISGAVAKWYFTNGKNKKSIVLSSVYNLVFYHLGSIALGSLLIILFKIPRLILTTCHSKSDTTSTKKPWMKKICACCSYSFDNFFKYINHNAYTIVSMEGIGFCLAASRAWHVIIGNALRLSTINSIGDFILFLAKCLITMIIGTAALFTLRSNSELHFYAIPLIIICIFAFFIAHSVISLQEVVIDTLFLCVCEDKNINGEMWHKSPIIKLSKPKKQIVKNSNNI</sequence>
<feature type="transmembrane region" description="Helical" evidence="6">
    <location>
        <begin position="236"/>
        <end position="258"/>
    </location>
</feature>
<reference evidence="7" key="1">
    <citation type="submission" date="2018-04" db="EMBL/GenBank/DDBJ databases">
        <title>Transcriptome assembly of Sipha flava.</title>
        <authorList>
            <person name="Scully E.D."/>
            <person name="Geib S.M."/>
            <person name="Palmer N.A."/>
            <person name="Koch K."/>
            <person name="Bradshaw J."/>
            <person name="Heng-Moss T."/>
            <person name="Sarath G."/>
        </authorList>
    </citation>
    <scope>NUCLEOTIDE SEQUENCE</scope>
</reference>
<dbReference type="PANTHER" id="PTHR12385:SF12">
    <property type="entry name" value="CHOLINE TRANSPORTER-LIKE PROTEIN"/>
    <property type="match status" value="1"/>
</dbReference>
<keyword evidence="3 6" id="KW-0812">Transmembrane</keyword>
<gene>
    <name evidence="9" type="primary">LOC112692678</name>
    <name evidence="7" type="ORF">g.5081</name>
</gene>
<dbReference type="RefSeq" id="XP_025423200.1">
    <property type="nucleotide sequence ID" value="XM_025567415.1"/>
</dbReference>
<feature type="transmembrane region" description="Helical" evidence="6">
    <location>
        <begin position="597"/>
        <end position="619"/>
    </location>
</feature>
<comment type="similarity">
    <text evidence="2 6">Belongs to the CTL (choline transporter-like) family.</text>
</comment>
<evidence type="ECO:0000256" key="2">
    <source>
        <dbReference type="ARBA" id="ARBA00007168"/>
    </source>
</evidence>
<protein>
    <recommendedName>
        <fullName evidence="6">Choline transporter-like protein</fullName>
    </recommendedName>
</protein>
<proteinExistence type="inferred from homology"/>